<keyword evidence="4" id="KW-1185">Reference proteome</keyword>
<evidence type="ECO:0000313" key="4">
    <source>
        <dbReference type="Proteomes" id="UP001141552"/>
    </source>
</evidence>
<proteinExistence type="predicted"/>
<reference evidence="3" key="2">
    <citation type="journal article" date="2023" name="Plants (Basel)">
        <title>Annotation of the Turnera subulata (Passifloraceae) Draft Genome Reveals the S-Locus Evolved after the Divergence of Turneroideae from Passifloroideae in a Stepwise Manner.</title>
        <authorList>
            <person name="Henning P.M."/>
            <person name="Roalson E.H."/>
            <person name="Mir W."/>
            <person name="McCubbin A.G."/>
            <person name="Shore J.S."/>
        </authorList>
    </citation>
    <scope>NUCLEOTIDE SEQUENCE</scope>
    <source>
        <strain evidence="3">F60SS</strain>
    </source>
</reference>
<keyword evidence="2" id="KW-0012">Acyltransferase</keyword>
<comment type="caution">
    <text evidence="3">The sequence shown here is derived from an EMBL/GenBank/DDBJ whole genome shotgun (WGS) entry which is preliminary data.</text>
</comment>
<accession>A0A9Q0JMU2</accession>
<sequence>MASTHNIKLLEICRVTPSSVSTESSTVLSLPLTFFDIYYLKFPPVKRIFFYELTDSITPSFFNSVILPKLKYTLSITLSHFIPIAGNLTWPADAAKPIILYTPNDGVSLTVAESNADFDHLASNQTHDAVESQPYVPHLSTSDATASILALQITFFPTKGFSIGYAINHAVLDGRSIAMFMKAWAYICKEYEEEDKIHNHPMLPHELTPFFDRAVVQDPEGLDIEYIRNWSGIKWAGLDANPRNLKLVSSAGVAGSTVHSTFNLSSKDIMKLRQWTESQWGLVSKEKDIDHQTEQPHLSTFVLAYAYTLVCLVKARGIESERKILYGFSADCRTRLVPPIPVNYFGNCVGAFGVFTEAKALKEDDGFVFVVSSLTELIKGLEKCVLEGAKEKLAKYMSVEPGTADIIWVAGSNRLGVYEVDFGWGRPKKVEIASIESNGISMTESKYGAGGVEIGVVLKQNVMEIFNCLFITGLQDVHSTII</sequence>
<dbReference type="PANTHER" id="PTHR31625">
    <property type="match status" value="1"/>
</dbReference>
<gene>
    <name evidence="3" type="ORF">Tsubulata_003976</name>
</gene>
<organism evidence="3 4">
    <name type="scientific">Turnera subulata</name>
    <dbReference type="NCBI Taxonomy" id="218843"/>
    <lineage>
        <taxon>Eukaryota</taxon>
        <taxon>Viridiplantae</taxon>
        <taxon>Streptophyta</taxon>
        <taxon>Embryophyta</taxon>
        <taxon>Tracheophyta</taxon>
        <taxon>Spermatophyta</taxon>
        <taxon>Magnoliopsida</taxon>
        <taxon>eudicotyledons</taxon>
        <taxon>Gunneridae</taxon>
        <taxon>Pentapetalae</taxon>
        <taxon>rosids</taxon>
        <taxon>fabids</taxon>
        <taxon>Malpighiales</taxon>
        <taxon>Passifloraceae</taxon>
        <taxon>Turnera</taxon>
    </lineage>
</organism>
<dbReference type="InterPro" id="IPR023213">
    <property type="entry name" value="CAT-like_dom_sf"/>
</dbReference>
<dbReference type="GO" id="GO:0016747">
    <property type="term" value="F:acyltransferase activity, transferring groups other than amino-acyl groups"/>
    <property type="evidence" value="ECO:0007669"/>
    <property type="project" value="UniProtKB-ARBA"/>
</dbReference>
<dbReference type="AlphaFoldDB" id="A0A9Q0JMU2"/>
<protein>
    <submittedName>
        <fullName evidence="3">Uncharacterized protein</fullName>
    </submittedName>
</protein>
<keyword evidence="1" id="KW-0808">Transferase</keyword>
<evidence type="ECO:0000313" key="3">
    <source>
        <dbReference type="EMBL" id="KAJ4847543.1"/>
    </source>
</evidence>
<dbReference type="OrthoDB" id="1862401at2759"/>
<reference evidence="3" key="1">
    <citation type="submission" date="2022-02" db="EMBL/GenBank/DDBJ databases">
        <authorList>
            <person name="Henning P.M."/>
            <person name="McCubbin A.G."/>
            <person name="Shore J.S."/>
        </authorList>
    </citation>
    <scope>NUCLEOTIDE SEQUENCE</scope>
    <source>
        <strain evidence="3">F60SS</strain>
        <tissue evidence="3">Leaves</tissue>
    </source>
</reference>
<evidence type="ECO:0000256" key="2">
    <source>
        <dbReference type="ARBA" id="ARBA00023315"/>
    </source>
</evidence>
<evidence type="ECO:0000256" key="1">
    <source>
        <dbReference type="ARBA" id="ARBA00022679"/>
    </source>
</evidence>
<dbReference type="Gene3D" id="3.30.559.10">
    <property type="entry name" value="Chloramphenicol acetyltransferase-like domain"/>
    <property type="match status" value="2"/>
</dbReference>
<dbReference type="EMBL" id="JAKUCV010001129">
    <property type="protein sequence ID" value="KAJ4847543.1"/>
    <property type="molecule type" value="Genomic_DNA"/>
</dbReference>
<dbReference type="Proteomes" id="UP001141552">
    <property type="component" value="Unassembled WGS sequence"/>
</dbReference>
<dbReference type="InterPro" id="IPR051504">
    <property type="entry name" value="Plant_metabolite_acyltrans"/>
</dbReference>
<dbReference type="Pfam" id="PF02458">
    <property type="entry name" value="Transferase"/>
    <property type="match status" value="2"/>
</dbReference>
<name>A0A9Q0JMU2_9ROSI</name>